<gene>
    <name evidence="6" type="primary">HAG1_2</name>
    <name evidence="6" type="ORF">HAX54_037207</name>
</gene>
<sequence length="98" mass="11573">MHDHPDSWPFKEPVDARDVPDYYDIIKDPIDLKTMSKRVESELYYVTFDMFVADVRRMFANARTYNSPETIYYKCATRLESHFSNKVQAGLQSSIKIQ</sequence>
<dbReference type="InterPro" id="IPR001487">
    <property type="entry name" value="Bromodomain"/>
</dbReference>
<evidence type="ECO:0000256" key="1">
    <source>
        <dbReference type="ARBA" id="ARBA00022679"/>
    </source>
</evidence>
<keyword evidence="3" id="KW-0012">Acyltransferase</keyword>
<name>A0ABS8VM12_DATST</name>
<dbReference type="PROSITE" id="PS50014">
    <property type="entry name" value="BROMODOMAIN_2"/>
    <property type="match status" value="1"/>
</dbReference>
<protein>
    <submittedName>
        <fullName evidence="6">DeSI-like protein hag1</fullName>
    </submittedName>
</protein>
<dbReference type="InterPro" id="IPR037800">
    <property type="entry name" value="GCN5"/>
</dbReference>
<dbReference type="SMART" id="SM00297">
    <property type="entry name" value="BROMO"/>
    <property type="match status" value="1"/>
</dbReference>
<evidence type="ECO:0000256" key="3">
    <source>
        <dbReference type="ARBA" id="ARBA00023315"/>
    </source>
</evidence>
<evidence type="ECO:0000313" key="7">
    <source>
        <dbReference type="Proteomes" id="UP000823775"/>
    </source>
</evidence>
<keyword evidence="2 4" id="KW-0103">Bromodomain</keyword>
<dbReference type="SUPFAM" id="SSF47370">
    <property type="entry name" value="Bromodomain"/>
    <property type="match status" value="1"/>
</dbReference>
<dbReference type="InterPro" id="IPR018359">
    <property type="entry name" value="Bromodomain_CS"/>
</dbReference>
<dbReference type="Proteomes" id="UP000823775">
    <property type="component" value="Unassembled WGS sequence"/>
</dbReference>
<evidence type="ECO:0000259" key="5">
    <source>
        <dbReference type="PROSITE" id="PS50014"/>
    </source>
</evidence>
<dbReference type="InterPro" id="IPR036427">
    <property type="entry name" value="Bromodomain-like_sf"/>
</dbReference>
<proteinExistence type="predicted"/>
<evidence type="ECO:0000313" key="6">
    <source>
        <dbReference type="EMBL" id="MCD9646950.1"/>
    </source>
</evidence>
<dbReference type="PROSITE" id="PS00633">
    <property type="entry name" value="BROMODOMAIN_1"/>
    <property type="match status" value="1"/>
</dbReference>
<dbReference type="Pfam" id="PF00439">
    <property type="entry name" value="Bromodomain"/>
    <property type="match status" value="1"/>
</dbReference>
<accession>A0ABS8VM12</accession>
<keyword evidence="1" id="KW-0808">Transferase</keyword>
<dbReference type="Gene3D" id="1.20.920.10">
    <property type="entry name" value="Bromodomain-like"/>
    <property type="match status" value="1"/>
</dbReference>
<comment type="caution">
    <text evidence="6">The sequence shown here is derived from an EMBL/GenBank/DDBJ whole genome shotgun (WGS) entry which is preliminary data.</text>
</comment>
<evidence type="ECO:0000256" key="4">
    <source>
        <dbReference type="PROSITE-ProRule" id="PRU00035"/>
    </source>
</evidence>
<reference evidence="6 7" key="1">
    <citation type="journal article" date="2021" name="BMC Genomics">
        <title>Datura genome reveals duplications of psychoactive alkaloid biosynthetic genes and high mutation rate following tissue culture.</title>
        <authorList>
            <person name="Rajewski A."/>
            <person name="Carter-House D."/>
            <person name="Stajich J."/>
            <person name="Litt A."/>
        </authorList>
    </citation>
    <scope>NUCLEOTIDE SEQUENCE [LARGE SCALE GENOMIC DNA]</scope>
    <source>
        <strain evidence="6">AR-01</strain>
    </source>
</reference>
<dbReference type="PANTHER" id="PTHR45750">
    <property type="entry name" value="GH11602P"/>
    <property type="match status" value="1"/>
</dbReference>
<evidence type="ECO:0000256" key="2">
    <source>
        <dbReference type="ARBA" id="ARBA00023117"/>
    </source>
</evidence>
<dbReference type="PRINTS" id="PR00503">
    <property type="entry name" value="BROMODOMAIN"/>
</dbReference>
<organism evidence="6 7">
    <name type="scientific">Datura stramonium</name>
    <name type="common">Jimsonweed</name>
    <name type="synonym">Common thornapple</name>
    <dbReference type="NCBI Taxonomy" id="4076"/>
    <lineage>
        <taxon>Eukaryota</taxon>
        <taxon>Viridiplantae</taxon>
        <taxon>Streptophyta</taxon>
        <taxon>Embryophyta</taxon>
        <taxon>Tracheophyta</taxon>
        <taxon>Spermatophyta</taxon>
        <taxon>Magnoliopsida</taxon>
        <taxon>eudicotyledons</taxon>
        <taxon>Gunneridae</taxon>
        <taxon>Pentapetalae</taxon>
        <taxon>asterids</taxon>
        <taxon>lamiids</taxon>
        <taxon>Solanales</taxon>
        <taxon>Solanaceae</taxon>
        <taxon>Solanoideae</taxon>
        <taxon>Datureae</taxon>
        <taxon>Datura</taxon>
    </lineage>
</organism>
<dbReference type="EMBL" id="JACEIK010004976">
    <property type="protein sequence ID" value="MCD9646950.1"/>
    <property type="molecule type" value="Genomic_DNA"/>
</dbReference>
<dbReference type="PANTHER" id="PTHR45750:SF3">
    <property type="entry name" value="HISTONE ACETYLTRANSFERASE"/>
    <property type="match status" value="1"/>
</dbReference>
<dbReference type="CDD" id="cd05509">
    <property type="entry name" value="Bromo_gcn5_like"/>
    <property type="match status" value="1"/>
</dbReference>
<feature type="domain" description="Bromo" evidence="5">
    <location>
        <begin position="2"/>
        <end position="73"/>
    </location>
</feature>
<keyword evidence="7" id="KW-1185">Reference proteome</keyword>